<protein>
    <submittedName>
        <fullName evidence="3">Hydrolase</fullName>
    </submittedName>
</protein>
<dbReference type="Proteomes" id="UP001500582">
    <property type="component" value="Unassembled WGS sequence"/>
</dbReference>
<evidence type="ECO:0000313" key="4">
    <source>
        <dbReference type="Proteomes" id="UP001500582"/>
    </source>
</evidence>
<comment type="caution">
    <text evidence="3">The sequence shown here is derived from an EMBL/GenBank/DDBJ whole genome shotgun (WGS) entry which is preliminary data.</text>
</comment>
<accession>A0ABP8HB18</accession>
<dbReference type="InterPro" id="IPR036380">
    <property type="entry name" value="Isochorismatase-like_sf"/>
</dbReference>
<dbReference type="InterPro" id="IPR050272">
    <property type="entry name" value="Isochorismatase-like_hydrls"/>
</dbReference>
<reference evidence="4" key="1">
    <citation type="journal article" date="2019" name="Int. J. Syst. Evol. Microbiol.">
        <title>The Global Catalogue of Microorganisms (GCM) 10K type strain sequencing project: providing services to taxonomists for standard genome sequencing and annotation.</title>
        <authorList>
            <consortium name="The Broad Institute Genomics Platform"/>
            <consortium name="The Broad Institute Genome Sequencing Center for Infectious Disease"/>
            <person name="Wu L."/>
            <person name="Ma J."/>
        </authorList>
    </citation>
    <scope>NUCLEOTIDE SEQUENCE [LARGE SCALE GENOMIC DNA]</scope>
    <source>
        <strain evidence="4">JCM 17705</strain>
    </source>
</reference>
<feature type="domain" description="Isochorismatase-like" evidence="2">
    <location>
        <begin position="9"/>
        <end position="179"/>
    </location>
</feature>
<dbReference type="EMBL" id="BAABFT010000017">
    <property type="protein sequence ID" value="GAA4336792.1"/>
    <property type="molecule type" value="Genomic_DNA"/>
</dbReference>
<gene>
    <name evidence="3" type="ORF">GCM10023149_45920</name>
</gene>
<keyword evidence="1 3" id="KW-0378">Hydrolase</keyword>
<dbReference type="CDD" id="cd00431">
    <property type="entry name" value="cysteine_hydrolases"/>
    <property type="match status" value="1"/>
</dbReference>
<keyword evidence="4" id="KW-1185">Reference proteome</keyword>
<name>A0ABP8HB18_9SPHI</name>
<dbReference type="Gene3D" id="3.40.50.850">
    <property type="entry name" value="Isochorismatase-like"/>
    <property type="match status" value="1"/>
</dbReference>
<evidence type="ECO:0000259" key="2">
    <source>
        <dbReference type="Pfam" id="PF00857"/>
    </source>
</evidence>
<dbReference type="PANTHER" id="PTHR43540">
    <property type="entry name" value="PEROXYUREIDOACRYLATE/UREIDOACRYLATE AMIDOHYDROLASE-RELATED"/>
    <property type="match status" value="1"/>
</dbReference>
<dbReference type="PANTHER" id="PTHR43540:SF7">
    <property type="entry name" value="ISOCHORISMATASE FAMILY PROTEIN YECD"/>
    <property type="match status" value="1"/>
</dbReference>
<organism evidence="3 4">
    <name type="scientific">Mucilaginibacter gynuensis</name>
    <dbReference type="NCBI Taxonomy" id="1302236"/>
    <lineage>
        <taxon>Bacteria</taxon>
        <taxon>Pseudomonadati</taxon>
        <taxon>Bacteroidota</taxon>
        <taxon>Sphingobacteriia</taxon>
        <taxon>Sphingobacteriales</taxon>
        <taxon>Sphingobacteriaceae</taxon>
        <taxon>Mucilaginibacter</taxon>
    </lineage>
</organism>
<dbReference type="Pfam" id="PF00857">
    <property type="entry name" value="Isochorismatase"/>
    <property type="match status" value="1"/>
</dbReference>
<evidence type="ECO:0000313" key="3">
    <source>
        <dbReference type="EMBL" id="GAA4336792.1"/>
    </source>
</evidence>
<sequence>MITAIDKNTALVLIDLQNNIVAYPTVHPIDDIIKRSAELMHAFHTAALPVVIVTVDTYGAPWTHARKEAKQNTAPAPDGALDITPGIKPRETDIFIVKKTWSAFHETGLHEILQERSITNIVLGGVATSLGVEGTARSASALGYNVTFAIDAMTDITIEAHDRSLKYIFPRIGESGTTEKIIEQIPGA</sequence>
<dbReference type="RefSeq" id="WP_345213537.1">
    <property type="nucleotide sequence ID" value="NZ_BAABFT010000017.1"/>
</dbReference>
<dbReference type="SUPFAM" id="SSF52499">
    <property type="entry name" value="Isochorismatase-like hydrolases"/>
    <property type="match status" value="1"/>
</dbReference>
<dbReference type="GO" id="GO:0016787">
    <property type="term" value="F:hydrolase activity"/>
    <property type="evidence" value="ECO:0007669"/>
    <property type="project" value="UniProtKB-KW"/>
</dbReference>
<evidence type="ECO:0000256" key="1">
    <source>
        <dbReference type="ARBA" id="ARBA00022801"/>
    </source>
</evidence>
<dbReference type="InterPro" id="IPR000868">
    <property type="entry name" value="Isochorismatase-like_dom"/>
</dbReference>
<proteinExistence type="predicted"/>